<sequence>MTSSIANHSHFRIFIPLLLLTGSYFGMDAIIAITRDNQSLASSLPYGLLFTAFMLAFLFKQGRMAMLSIALFLCYLTIQQRLQVPLSVDNKLLELSLLTFLLPVAAALVYCFPREGLQPRMVMLYFLILALFVFWSYLLITHFQESTLVNWSKGLLFVEPKLSHLPVVLILYCSAVVGITAMILLRYNGTLEAAIYSSVVMSTATFIFFDVRYISSTMFTLSALLIIIYLVSASHVLAFMDALTGLSSRRMLDLDVKQLGRKFSIAMVDVDHFKKFNDTYGHATGDDVLKLVASCLAKRQSRLIRVYRYGGEEFTLLFRNRTAEQAEPILQELREEIANYQMMIRNVEMRPESSTEGKRQRRKNKPESQAVSVTISIGVCDSLETRDVDTVKERADEALYKAKNAGRNRVMLSNA</sequence>
<dbReference type="GO" id="GO:0043709">
    <property type="term" value="P:cell adhesion involved in single-species biofilm formation"/>
    <property type="evidence" value="ECO:0007669"/>
    <property type="project" value="TreeGrafter"/>
</dbReference>
<feature type="transmembrane region" description="Helical" evidence="4">
    <location>
        <begin position="221"/>
        <end position="243"/>
    </location>
</feature>
<evidence type="ECO:0000313" key="6">
    <source>
        <dbReference type="EMBL" id="NLS13338.1"/>
    </source>
</evidence>
<dbReference type="RefSeq" id="WP_168836431.1">
    <property type="nucleotide sequence ID" value="NZ_JABAIK010000009.1"/>
</dbReference>
<proteinExistence type="predicted"/>
<dbReference type="CDD" id="cd01949">
    <property type="entry name" value="GGDEF"/>
    <property type="match status" value="1"/>
</dbReference>
<dbReference type="GO" id="GO:0005886">
    <property type="term" value="C:plasma membrane"/>
    <property type="evidence" value="ECO:0007669"/>
    <property type="project" value="TreeGrafter"/>
</dbReference>
<evidence type="ECO:0000256" key="2">
    <source>
        <dbReference type="ARBA" id="ARBA00034247"/>
    </source>
</evidence>
<protein>
    <recommendedName>
        <fullName evidence="1">diguanylate cyclase</fullName>
        <ecNumber evidence="1">2.7.7.65</ecNumber>
    </recommendedName>
</protein>
<feature type="domain" description="GGDEF" evidence="5">
    <location>
        <begin position="261"/>
        <end position="415"/>
    </location>
</feature>
<feature type="transmembrane region" description="Helical" evidence="4">
    <location>
        <begin position="66"/>
        <end position="83"/>
    </location>
</feature>
<evidence type="ECO:0000256" key="4">
    <source>
        <dbReference type="SAM" id="Phobius"/>
    </source>
</evidence>
<keyword evidence="4" id="KW-0472">Membrane</keyword>
<organism evidence="6 7">
    <name type="scientific">Vibrio agarilyticus</name>
    <dbReference type="NCBI Taxonomy" id="2726741"/>
    <lineage>
        <taxon>Bacteria</taxon>
        <taxon>Pseudomonadati</taxon>
        <taxon>Pseudomonadota</taxon>
        <taxon>Gammaproteobacteria</taxon>
        <taxon>Vibrionales</taxon>
        <taxon>Vibrionaceae</taxon>
        <taxon>Vibrio</taxon>
    </lineage>
</organism>
<feature type="transmembrane region" description="Helical" evidence="4">
    <location>
        <begin position="12"/>
        <end position="34"/>
    </location>
</feature>
<keyword evidence="4" id="KW-0812">Transmembrane</keyword>
<dbReference type="EMBL" id="JABAIK010000009">
    <property type="protein sequence ID" value="NLS13338.1"/>
    <property type="molecule type" value="Genomic_DNA"/>
</dbReference>
<dbReference type="InterPro" id="IPR000160">
    <property type="entry name" value="GGDEF_dom"/>
</dbReference>
<dbReference type="Pfam" id="PF00990">
    <property type="entry name" value="GGDEF"/>
    <property type="match status" value="2"/>
</dbReference>
<comment type="caution">
    <text evidence="6">The sequence shown here is derived from an EMBL/GenBank/DDBJ whole genome shotgun (WGS) entry which is preliminary data.</text>
</comment>
<evidence type="ECO:0000259" key="5">
    <source>
        <dbReference type="PROSITE" id="PS50887"/>
    </source>
</evidence>
<accession>A0A7X8TR68</accession>
<feature type="transmembrane region" description="Helical" evidence="4">
    <location>
        <begin position="95"/>
        <end position="112"/>
    </location>
</feature>
<dbReference type="InterPro" id="IPR043128">
    <property type="entry name" value="Rev_trsase/Diguanyl_cyclase"/>
</dbReference>
<keyword evidence="4" id="KW-1133">Transmembrane helix</keyword>
<feature type="compositionally biased region" description="Basic and acidic residues" evidence="3">
    <location>
        <begin position="348"/>
        <end position="358"/>
    </location>
</feature>
<dbReference type="AlphaFoldDB" id="A0A7X8TR68"/>
<dbReference type="PROSITE" id="PS50887">
    <property type="entry name" value="GGDEF"/>
    <property type="match status" value="1"/>
</dbReference>
<feature type="region of interest" description="Disordered" evidence="3">
    <location>
        <begin position="348"/>
        <end position="370"/>
    </location>
</feature>
<keyword evidence="7" id="KW-1185">Reference proteome</keyword>
<evidence type="ECO:0000256" key="1">
    <source>
        <dbReference type="ARBA" id="ARBA00012528"/>
    </source>
</evidence>
<dbReference type="GO" id="GO:0052621">
    <property type="term" value="F:diguanylate cyclase activity"/>
    <property type="evidence" value="ECO:0007669"/>
    <property type="project" value="UniProtKB-EC"/>
</dbReference>
<feature type="transmembrane region" description="Helical" evidence="4">
    <location>
        <begin position="194"/>
        <end position="215"/>
    </location>
</feature>
<reference evidence="6 7" key="1">
    <citation type="submission" date="2020-04" db="EMBL/GenBank/DDBJ databases">
        <title>Vibrio sp. SM6, a novel species isolated from seawater.</title>
        <authorList>
            <person name="Wang X."/>
        </authorList>
    </citation>
    <scope>NUCLEOTIDE SEQUENCE [LARGE SCALE GENOMIC DNA]</scope>
    <source>
        <strain evidence="6 7">SM6</strain>
    </source>
</reference>
<name>A0A7X8TR68_9VIBR</name>
<feature type="transmembrane region" description="Helical" evidence="4">
    <location>
        <begin position="40"/>
        <end position="59"/>
    </location>
</feature>
<dbReference type="Gene3D" id="3.30.70.270">
    <property type="match status" value="1"/>
</dbReference>
<dbReference type="EC" id="2.7.7.65" evidence="1"/>
<dbReference type="SMART" id="SM00267">
    <property type="entry name" value="GGDEF"/>
    <property type="match status" value="1"/>
</dbReference>
<feature type="transmembrane region" description="Helical" evidence="4">
    <location>
        <begin position="163"/>
        <end position="187"/>
    </location>
</feature>
<dbReference type="InterPro" id="IPR029787">
    <property type="entry name" value="Nucleotide_cyclase"/>
</dbReference>
<gene>
    <name evidence="6" type="ORF">HGP28_10585</name>
</gene>
<dbReference type="NCBIfam" id="TIGR00254">
    <property type="entry name" value="GGDEF"/>
    <property type="match status" value="1"/>
</dbReference>
<comment type="catalytic activity">
    <reaction evidence="2">
        <text>2 GTP = 3',3'-c-di-GMP + 2 diphosphate</text>
        <dbReference type="Rhea" id="RHEA:24898"/>
        <dbReference type="ChEBI" id="CHEBI:33019"/>
        <dbReference type="ChEBI" id="CHEBI:37565"/>
        <dbReference type="ChEBI" id="CHEBI:58805"/>
        <dbReference type="EC" id="2.7.7.65"/>
    </reaction>
</comment>
<dbReference type="PANTHER" id="PTHR45138">
    <property type="entry name" value="REGULATORY COMPONENTS OF SENSORY TRANSDUCTION SYSTEM"/>
    <property type="match status" value="1"/>
</dbReference>
<evidence type="ECO:0000256" key="3">
    <source>
        <dbReference type="SAM" id="MobiDB-lite"/>
    </source>
</evidence>
<evidence type="ECO:0000313" key="7">
    <source>
        <dbReference type="Proteomes" id="UP000535589"/>
    </source>
</evidence>
<feature type="transmembrane region" description="Helical" evidence="4">
    <location>
        <begin position="124"/>
        <end position="143"/>
    </location>
</feature>
<dbReference type="Proteomes" id="UP000535589">
    <property type="component" value="Unassembled WGS sequence"/>
</dbReference>
<dbReference type="InterPro" id="IPR050469">
    <property type="entry name" value="Diguanylate_Cyclase"/>
</dbReference>
<dbReference type="GO" id="GO:1902201">
    <property type="term" value="P:negative regulation of bacterial-type flagellum-dependent cell motility"/>
    <property type="evidence" value="ECO:0007669"/>
    <property type="project" value="TreeGrafter"/>
</dbReference>
<dbReference type="SUPFAM" id="SSF55073">
    <property type="entry name" value="Nucleotide cyclase"/>
    <property type="match status" value="1"/>
</dbReference>
<dbReference type="PANTHER" id="PTHR45138:SF9">
    <property type="entry name" value="DIGUANYLATE CYCLASE DGCM-RELATED"/>
    <property type="match status" value="1"/>
</dbReference>